<accession>A0ABS8VE26</accession>
<keyword evidence="1" id="KW-0472">Membrane</keyword>
<organism evidence="2 3">
    <name type="scientific">Datura stramonium</name>
    <name type="common">Jimsonweed</name>
    <name type="synonym">Common thornapple</name>
    <dbReference type="NCBI Taxonomy" id="4076"/>
    <lineage>
        <taxon>Eukaryota</taxon>
        <taxon>Viridiplantae</taxon>
        <taxon>Streptophyta</taxon>
        <taxon>Embryophyta</taxon>
        <taxon>Tracheophyta</taxon>
        <taxon>Spermatophyta</taxon>
        <taxon>Magnoliopsida</taxon>
        <taxon>eudicotyledons</taxon>
        <taxon>Gunneridae</taxon>
        <taxon>Pentapetalae</taxon>
        <taxon>asterids</taxon>
        <taxon>lamiids</taxon>
        <taxon>Solanales</taxon>
        <taxon>Solanaceae</taxon>
        <taxon>Solanoideae</taxon>
        <taxon>Datureae</taxon>
        <taxon>Datura</taxon>
    </lineage>
</organism>
<sequence length="118" mass="13108">MPKWVTGTIYMMVVIHSLCTSQIYAMIVFDNLERMYVSRQHKVGSSLAAFVGGMTLPLVFWFALAFMWIAIKKPPQAASCVVLTIFLGCLGTLISVVQVAGALWNLVVYGLEANFFRP</sequence>
<feature type="transmembrane region" description="Helical" evidence="1">
    <location>
        <begin position="81"/>
        <end position="107"/>
    </location>
</feature>
<evidence type="ECO:0000313" key="3">
    <source>
        <dbReference type="Proteomes" id="UP000823775"/>
    </source>
</evidence>
<feature type="transmembrane region" description="Helical" evidence="1">
    <location>
        <begin position="7"/>
        <end position="27"/>
    </location>
</feature>
<evidence type="ECO:0000313" key="2">
    <source>
        <dbReference type="EMBL" id="MCD9644205.1"/>
    </source>
</evidence>
<protein>
    <submittedName>
        <fullName evidence="2">Uncharacterized protein</fullName>
    </submittedName>
</protein>
<dbReference type="Proteomes" id="UP000823775">
    <property type="component" value="Unassembled WGS sequence"/>
</dbReference>
<evidence type="ECO:0000256" key="1">
    <source>
        <dbReference type="SAM" id="Phobius"/>
    </source>
</evidence>
<comment type="caution">
    <text evidence="2">The sequence shown here is derived from an EMBL/GenBank/DDBJ whole genome shotgun (WGS) entry which is preliminary data.</text>
</comment>
<keyword evidence="1" id="KW-1133">Transmembrane helix</keyword>
<proteinExistence type="predicted"/>
<dbReference type="EMBL" id="JACEIK010004101">
    <property type="protein sequence ID" value="MCD9644205.1"/>
    <property type="molecule type" value="Genomic_DNA"/>
</dbReference>
<feature type="transmembrane region" description="Helical" evidence="1">
    <location>
        <begin position="47"/>
        <end position="69"/>
    </location>
</feature>
<gene>
    <name evidence="2" type="ORF">HAX54_032353</name>
</gene>
<reference evidence="2 3" key="1">
    <citation type="journal article" date="2021" name="BMC Genomics">
        <title>Datura genome reveals duplications of psychoactive alkaloid biosynthetic genes and high mutation rate following tissue culture.</title>
        <authorList>
            <person name="Rajewski A."/>
            <person name="Carter-House D."/>
            <person name="Stajich J."/>
            <person name="Litt A."/>
        </authorList>
    </citation>
    <scope>NUCLEOTIDE SEQUENCE [LARGE SCALE GENOMIC DNA]</scope>
    <source>
        <strain evidence="2">AR-01</strain>
    </source>
</reference>
<keyword evidence="3" id="KW-1185">Reference proteome</keyword>
<name>A0ABS8VE26_DATST</name>
<keyword evidence="1" id="KW-0812">Transmembrane</keyword>